<feature type="compositionally biased region" description="Basic and acidic residues" evidence="2">
    <location>
        <begin position="453"/>
        <end position="470"/>
    </location>
</feature>
<feature type="region of interest" description="Disordered" evidence="2">
    <location>
        <begin position="19"/>
        <end position="53"/>
    </location>
</feature>
<feature type="compositionally biased region" description="Polar residues" evidence="2">
    <location>
        <begin position="823"/>
        <end position="838"/>
    </location>
</feature>
<feature type="compositionally biased region" description="Basic and acidic residues" evidence="2">
    <location>
        <begin position="296"/>
        <end position="323"/>
    </location>
</feature>
<dbReference type="KEGG" id="bfo:118420820"/>
<feature type="coiled-coil region" evidence="1">
    <location>
        <begin position="621"/>
        <end position="655"/>
    </location>
</feature>
<dbReference type="OrthoDB" id="10035553at2759"/>
<feature type="region of interest" description="Disordered" evidence="2">
    <location>
        <begin position="243"/>
        <end position="470"/>
    </location>
</feature>
<dbReference type="OMA" id="HSMYRSS"/>
<feature type="compositionally biased region" description="Polar residues" evidence="2">
    <location>
        <begin position="994"/>
        <end position="1004"/>
    </location>
</feature>
<evidence type="ECO:0000313" key="3">
    <source>
        <dbReference type="Proteomes" id="UP000001554"/>
    </source>
</evidence>
<feature type="region of interest" description="Disordered" evidence="2">
    <location>
        <begin position="684"/>
        <end position="730"/>
    </location>
</feature>
<reference evidence="4" key="2">
    <citation type="submission" date="2025-08" db="UniProtKB">
        <authorList>
            <consortium name="RefSeq"/>
        </authorList>
    </citation>
    <scope>IDENTIFICATION</scope>
    <source>
        <strain evidence="4">S238N-H82</strain>
        <tissue evidence="4">Testes</tissue>
    </source>
</reference>
<dbReference type="Proteomes" id="UP000001554">
    <property type="component" value="Chromosome 8"/>
</dbReference>
<feature type="compositionally biased region" description="Polar residues" evidence="2">
    <location>
        <begin position="286"/>
        <end position="295"/>
    </location>
</feature>
<feature type="compositionally biased region" description="Basic and acidic residues" evidence="2">
    <location>
        <begin position="31"/>
        <end position="44"/>
    </location>
</feature>
<proteinExistence type="predicted"/>
<feature type="compositionally biased region" description="Basic and acidic residues" evidence="2">
    <location>
        <begin position="330"/>
        <end position="343"/>
    </location>
</feature>
<feature type="compositionally biased region" description="Polar residues" evidence="2">
    <location>
        <begin position="689"/>
        <end position="707"/>
    </location>
</feature>
<feature type="region of interest" description="Disordered" evidence="2">
    <location>
        <begin position="114"/>
        <end position="181"/>
    </location>
</feature>
<feature type="compositionally biased region" description="Polar residues" evidence="2">
    <location>
        <begin position="896"/>
        <end position="918"/>
    </location>
</feature>
<dbReference type="GeneID" id="118420820"/>
<accession>A0A9J7LKB4</accession>
<dbReference type="RefSeq" id="XP_035683733.1">
    <property type="nucleotide sequence ID" value="XM_035827840.1"/>
</dbReference>
<protein>
    <submittedName>
        <fullName evidence="4">Microtubule organization protein AKNA-like isoform X1</fullName>
    </submittedName>
</protein>
<feature type="compositionally biased region" description="Polar residues" evidence="2">
    <location>
        <begin position="361"/>
        <end position="379"/>
    </location>
</feature>
<keyword evidence="1" id="KW-0175">Coiled coil</keyword>
<feature type="compositionally biased region" description="Polar residues" evidence="2">
    <location>
        <begin position="392"/>
        <end position="405"/>
    </location>
</feature>
<feature type="compositionally biased region" description="Polar residues" evidence="2">
    <location>
        <begin position="543"/>
        <end position="565"/>
    </location>
</feature>
<sequence length="1446" mass="161804">MAHRGGKKELLLDDQGILLDDDEPVRQRGGRQRDVTFDDSHPFTDEPTLNLSEFEDSIKEEIDYGDGGQSEEEFGKDGVDYGVGFEPAAFKRVRGGSQTQDSLAEFEAIEQNLLQDGSHGSALFERSRENSGERSRDNISFQSNEFENSAADQYEQYLSEQEHGGSGNEFSLGGEDAEHHSLGLDDFAAKYGSQSARSYDGQYANEGDVGEDVSRLVGEESFPRNSFLDSSLLNDTVIPINASDSTFEKTPQPTFDHSKNSTPSPSNRRVSDIQSSGDHLVPPSKTPLTSTPNSPDSRRPDISVQSVRDEDSDSRTPVRRPDSDLSYSGFHERVSEIAKRDAAILRPRFTTYGAEPKVSPPKSQRTPPTESPKKASNVSFKIDRSSGRILGVSQSTPQSDPSKNTSLRERRRRNRMSRGDSGSKSQHRTETETSVSDLDLDGSGRSSISRSELSQRLKDEVKSKTETSEQLRELQEEYDNLLAKYALAEVTIDHLRLGAKVNLYSDPPKPAPAFVGSIPQPHKIQMVDIPRSQRAQLDRTGEQAVTATLSPPQPSHSRLTQTAMSAGNGPDPFVGEGEEDPTLTATASGESLKVALLLQAASLEDQVDSFEALLDLNQLNLAEQDEVLSRLQAENDRLNQDYLDARDEHDRMRRAGDTKGEFDEDKSVAGKLHQLGMRLEDLGERVENNRTNPSPDTTQQDTGTSLRESVATEPMESLHTQMDLPLEGELEEGRRRMEEEFGRLMDRYGQLKGMPRTPDRDREIQDLMQQLQELRRDAPLSLDLPPELDDSLSQVSSPQLEETDLPEEERSRLPSRLLGHTPGQPSHQDTSHDQSSLHFSPDSPDRKGNQWQSRRDQESEDDTPPAVRPKDRRNASHSRAPKSQNKDHDVPLPDNVPNTVTESRRSSTMFQPCRQISSHLPKPILKPQTLEYSQNMDRCEHCGQPLQSQPSTHVGSTSSVADSGRSSPTHRPVIKATQNQPQQEAEIDSGFIGSESSRQSQMTTPLVPKREPRTTRERHRSPVTTQVSQKPSRPSSGHRSAPKHRPAPLQQVSDSDSLEERPTTVREVQPARPSGKKNPGKPQEMTTSQRRRPPSTRSRSSNTSHKRHYSSSEDDISRHSVASSRGSSRDEAIQGLKREIENMREELDDRLRRAQTRDRPGKSGLPSTPREPVRVYPTEGSYLEDEDDRIEPSRSGSLKGPYTGKDYTPYATRRRAPFTETSPMDTRDLRSSHSRTRTPSPVGSERRSTRRTRDRSTSPLDTRPKELGRSDLGYTPRRAGSYVRTTGPCPLCGGSGVHTHGEYVHPPPEPVEYRYVPVNSTAPVSPVVHYVPASPRYVPTTPRTLQYEEVGPSPGVVYSPYPSPVVYVSPRRGRVRYYQRKYSITETEEEEETDDELRLSHLHLGSSLERAERAAREMKRRSRKMANTLDTSLSRSKAKLFAIDWY</sequence>
<dbReference type="InterPro" id="IPR052655">
    <property type="entry name" value="AKNA_Centrosome-Trans_reg"/>
</dbReference>
<evidence type="ECO:0000313" key="4">
    <source>
        <dbReference type="RefSeq" id="XP_035683733.1"/>
    </source>
</evidence>
<feature type="compositionally biased region" description="Basic and acidic residues" evidence="2">
    <location>
        <begin position="125"/>
        <end position="137"/>
    </location>
</feature>
<evidence type="ECO:0000256" key="1">
    <source>
        <dbReference type="SAM" id="Coils"/>
    </source>
</evidence>
<feature type="compositionally biased region" description="Basic and acidic residues" evidence="2">
    <location>
        <begin position="1127"/>
        <end position="1161"/>
    </location>
</feature>
<organism evidence="3 4">
    <name type="scientific">Branchiostoma floridae</name>
    <name type="common">Florida lancelet</name>
    <name type="synonym">Amphioxus</name>
    <dbReference type="NCBI Taxonomy" id="7739"/>
    <lineage>
        <taxon>Eukaryota</taxon>
        <taxon>Metazoa</taxon>
        <taxon>Chordata</taxon>
        <taxon>Cephalochordata</taxon>
        <taxon>Leptocardii</taxon>
        <taxon>Amphioxiformes</taxon>
        <taxon>Branchiostomatidae</taxon>
        <taxon>Branchiostoma</taxon>
    </lineage>
</organism>
<dbReference type="PANTHER" id="PTHR21510:SF13">
    <property type="entry name" value="AKNA DOMAIN-CONTAINING PROTEIN"/>
    <property type="match status" value="1"/>
</dbReference>
<feature type="compositionally biased region" description="Polar residues" evidence="2">
    <location>
        <begin position="243"/>
        <end position="277"/>
    </location>
</feature>
<feature type="compositionally biased region" description="Polar residues" evidence="2">
    <location>
        <begin position="1022"/>
        <end position="1038"/>
    </location>
</feature>
<gene>
    <name evidence="4" type="primary">LOC118420820</name>
</gene>
<feature type="compositionally biased region" description="Basic and acidic residues" evidence="2">
    <location>
        <begin position="843"/>
        <end position="857"/>
    </location>
</feature>
<feature type="region of interest" description="Disordered" evidence="2">
    <location>
        <begin position="541"/>
        <end position="582"/>
    </location>
</feature>
<keyword evidence="3" id="KW-1185">Reference proteome</keyword>
<evidence type="ECO:0000256" key="2">
    <source>
        <dbReference type="SAM" id="MobiDB-lite"/>
    </source>
</evidence>
<name>A0A9J7LKB4_BRAFL</name>
<dbReference type="PANTHER" id="PTHR21510">
    <property type="entry name" value="AKNA DOMAIN-CONTAINING PROTEIN"/>
    <property type="match status" value="1"/>
</dbReference>
<feature type="compositionally biased region" description="Low complexity" evidence="2">
    <location>
        <begin position="434"/>
        <end position="452"/>
    </location>
</feature>
<feature type="compositionally biased region" description="Polar residues" evidence="2">
    <location>
        <begin position="945"/>
        <end position="969"/>
    </location>
</feature>
<feature type="region of interest" description="Disordered" evidence="2">
    <location>
        <begin position="781"/>
        <end position="925"/>
    </location>
</feature>
<reference evidence="3" key="1">
    <citation type="journal article" date="2020" name="Nat. Ecol. Evol.">
        <title>Deeply conserved synteny resolves early events in vertebrate evolution.</title>
        <authorList>
            <person name="Simakov O."/>
            <person name="Marletaz F."/>
            <person name="Yue J.X."/>
            <person name="O'Connell B."/>
            <person name="Jenkins J."/>
            <person name="Brandt A."/>
            <person name="Calef R."/>
            <person name="Tung C.H."/>
            <person name="Huang T.K."/>
            <person name="Schmutz J."/>
            <person name="Satoh N."/>
            <person name="Yu J.K."/>
            <person name="Putnam N.H."/>
            <person name="Green R.E."/>
            <person name="Rokhsar D.S."/>
        </authorList>
    </citation>
    <scope>NUCLEOTIDE SEQUENCE [LARGE SCALE GENOMIC DNA]</scope>
    <source>
        <strain evidence="3">S238N-H82</strain>
    </source>
</reference>
<feature type="compositionally biased region" description="Polar residues" evidence="2">
    <location>
        <begin position="138"/>
        <end position="159"/>
    </location>
</feature>
<feature type="region of interest" description="Disordered" evidence="2">
    <location>
        <begin position="940"/>
        <end position="1279"/>
    </location>
</feature>